<reference evidence="1 2" key="2">
    <citation type="journal article" date="2013" name="Plant Cell Physiol.">
        <title>Rice Annotation Project Database (RAP-DB): an integrative and interactive database for rice genomics.</title>
        <authorList>
            <person name="Sakai H."/>
            <person name="Lee S.S."/>
            <person name="Tanaka T."/>
            <person name="Numa H."/>
            <person name="Kim J."/>
            <person name="Kawahara Y."/>
            <person name="Wakimoto H."/>
            <person name="Yang C.C."/>
            <person name="Iwamoto M."/>
            <person name="Abe T."/>
            <person name="Yamada Y."/>
            <person name="Muto A."/>
            <person name="Inokuchi H."/>
            <person name="Ikemura T."/>
            <person name="Matsumoto T."/>
            <person name="Sasaki T."/>
            <person name="Itoh T."/>
        </authorList>
    </citation>
    <scope>NUCLEOTIDE SEQUENCE [LARGE SCALE GENOMIC DNA]</scope>
    <source>
        <strain evidence="2">cv. Nipponbare</strain>
    </source>
</reference>
<keyword evidence="2" id="KW-1185">Reference proteome</keyword>
<proteinExistence type="predicted"/>
<gene>
    <name evidence="1" type="ordered locus">Os05g0449750</name>
    <name evidence="1" type="ORF">OSNPB_050449750</name>
</gene>
<dbReference type="PaxDb" id="39947-A0A0P0WN82"/>
<dbReference type="Proteomes" id="UP000059680">
    <property type="component" value="Chromosome 5"/>
</dbReference>
<reference evidence="1 2" key="3">
    <citation type="journal article" date="2013" name="Rice">
        <title>Improvement of the Oryza sativa Nipponbare reference genome using next generation sequence and optical map data.</title>
        <authorList>
            <person name="Kawahara Y."/>
            <person name="de la Bastide M."/>
            <person name="Hamilton J.P."/>
            <person name="Kanamori H."/>
            <person name="McCombie W.R."/>
            <person name="Ouyang S."/>
            <person name="Schwartz D.C."/>
            <person name="Tanaka T."/>
            <person name="Wu J."/>
            <person name="Zhou S."/>
            <person name="Childs K.L."/>
            <person name="Davidson R.M."/>
            <person name="Lin H."/>
            <person name="Quesada-Ocampo L."/>
            <person name="Vaillancourt B."/>
            <person name="Sakai H."/>
            <person name="Lee S.S."/>
            <person name="Kim J."/>
            <person name="Numa H."/>
            <person name="Itoh T."/>
            <person name="Buell C.R."/>
            <person name="Matsumoto T."/>
        </authorList>
    </citation>
    <scope>NUCLEOTIDE SEQUENCE [LARGE SCALE GENOMIC DNA]</scope>
    <source>
        <strain evidence="2">cv. Nipponbare</strain>
    </source>
</reference>
<dbReference type="AlphaFoldDB" id="A0A0P0WN82"/>
<sequence>MEGMVPSDSCHFLEVLKTSEQPHVPATDAPKRSTCIYIDGSENGCSNTPDMNLTLRIRSTASSIRDIGISPASTKNTRSSKNFSNLKGIIICRLFNK</sequence>
<evidence type="ECO:0000313" key="1">
    <source>
        <dbReference type="EMBL" id="BAS94317.1"/>
    </source>
</evidence>
<dbReference type="InParanoid" id="A0A0P0WN82"/>
<evidence type="ECO:0000313" key="2">
    <source>
        <dbReference type="Proteomes" id="UP000059680"/>
    </source>
</evidence>
<organism evidence="1 2">
    <name type="scientific">Oryza sativa subsp. japonica</name>
    <name type="common">Rice</name>
    <dbReference type="NCBI Taxonomy" id="39947"/>
    <lineage>
        <taxon>Eukaryota</taxon>
        <taxon>Viridiplantae</taxon>
        <taxon>Streptophyta</taxon>
        <taxon>Embryophyta</taxon>
        <taxon>Tracheophyta</taxon>
        <taxon>Spermatophyta</taxon>
        <taxon>Magnoliopsida</taxon>
        <taxon>Liliopsida</taxon>
        <taxon>Poales</taxon>
        <taxon>Poaceae</taxon>
        <taxon>BOP clade</taxon>
        <taxon>Oryzoideae</taxon>
        <taxon>Oryzeae</taxon>
        <taxon>Oryzinae</taxon>
        <taxon>Oryza</taxon>
        <taxon>Oryza sativa</taxon>
    </lineage>
</organism>
<dbReference type="EMBL" id="AP014961">
    <property type="protein sequence ID" value="BAS94317.1"/>
    <property type="molecule type" value="Genomic_DNA"/>
</dbReference>
<reference evidence="2" key="1">
    <citation type="journal article" date="2005" name="Nature">
        <title>The map-based sequence of the rice genome.</title>
        <authorList>
            <consortium name="International rice genome sequencing project (IRGSP)"/>
            <person name="Matsumoto T."/>
            <person name="Wu J."/>
            <person name="Kanamori H."/>
            <person name="Katayose Y."/>
            <person name="Fujisawa M."/>
            <person name="Namiki N."/>
            <person name="Mizuno H."/>
            <person name="Yamamoto K."/>
            <person name="Antonio B.A."/>
            <person name="Baba T."/>
            <person name="Sakata K."/>
            <person name="Nagamura Y."/>
            <person name="Aoki H."/>
            <person name="Arikawa K."/>
            <person name="Arita K."/>
            <person name="Bito T."/>
            <person name="Chiden Y."/>
            <person name="Fujitsuka N."/>
            <person name="Fukunaka R."/>
            <person name="Hamada M."/>
            <person name="Harada C."/>
            <person name="Hayashi A."/>
            <person name="Hijishita S."/>
            <person name="Honda M."/>
            <person name="Hosokawa S."/>
            <person name="Ichikawa Y."/>
            <person name="Idonuma A."/>
            <person name="Iijima M."/>
            <person name="Ikeda M."/>
            <person name="Ikeno M."/>
            <person name="Ito K."/>
            <person name="Ito S."/>
            <person name="Ito T."/>
            <person name="Ito Y."/>
            <person name="Ito Y."/>
            <person name="Iwabuchi A."/>
            <person name="Kamiya K."/>
            <person name="Karasawa W."/>
            <person name="Kurita K."/>
            <person name="Katagiri S."/>
            <person name="Kikuta A."/>
            <person name="Kobayashi H."/>
            <person name="Kobayashi N."/>
            <person name="Machita K."/>
            <person name="Maehara T."/>
            <person name="Masukawa M."/>
            <person name="Mizubayashi T."/>
            <person name="Mukai Y."/>
            <person name="Nagasaki H."/>
            <person name="Nagata Y."/>
            <person name="Naito S."/>
            <person name="Nakashima M."/>
            <person name="Nakama Y."/>
            <person name="Nakamichi Y."/>
            <person name="Nakamura M."/>
            <person name="Meguro A."/>
            <person name="Negishi M."/>
            <person name="Ohta I."/>
            <person name="Ohta T."/>
            <person name="Okamoto M."/>
            <person name="Ono N."/>
            <person name="Saji S."/>
            <person name="Sakaguchi M."/>
            <person name="Sakai K."/>
            <person name="Shibata M."/>
            <person name="Shimokawa T."/>
            <person name="Song J."/>
            <person name="Takazaki Y."/>
            <person name="Terasawa K."/>
            <person name="Tsugane M."/>
            <person name="Tsuji K."/>
            <person name="Ueda S."/>
            <person name="Waki K."/>
            <person name="Yamagata H."/>
            <person name="Yamamoto M."/>
            <person name="Yamamoto S."/>
            <person name="Yamane H."/>
            <person name="Yoshiki S."/>
            <person name="Yoshihara R."/>
            <person name="Yukawa K."/>
            <person name="Zhong H."/>
            <person name="Yano M."/>
            <person name="Yuan Q."/>
            <person name="Ouyang S."/>
            <person name="Liu J."/>
            <person name="Jones K.M."/>
            <person name="Gansberger K."/>
            <person name="Moffat K."/>
            <person name="Hill J."/>
            <person name="Bera J."/>
            <person name="Fadrosh D."/>
            <person name="Jin S."/>
            <person name="Johri S."/>
            <person name="Kim M."/>
            <person name="Overton L."/>
            <person name="Reardon M."/>
            <person name="Tsitrin T."/>
            <person name="Vuong H."/>
            <person name="Weaver B."/>
            <person name="Ciecko A."/>
            <person name="Tallon L."/>
            <person name="Jackson J."/>
            <person name="Pai G."/>
            <person name="Aken S.V."/>
            <person name="Utterback T."/>
            <person name="Reidmuller S."/>
            <person name="Feldblyum T."/>
            <person name="Hsiao J."/>
            <person name="Zismann V."/>
            <person name="Iobst S."/>
            <person name="de Vazeille A.R."/>
            <person name="Buell C.R."/>
            <person name="Ying K."/>
            <person name="Li Y."/>
            <person name="Lu T."/>
            <person name="Huang Y."/>
            <person name="Zhao Q."/>
            <person name="Feng Q."/>
            <person name="Zhang L."/>
            <person name="Zhu J."/>
            <person name="Weng Q."/>
            <person name="Mu J."/>
            <person name="Lu Y."/>
            <person name="Fan D."/>
            <person name="Liu Y."/>
            <person name="Guan J."/>
            <person name="Zhang Y."/>
            <person name="Yu S."/>
            <person name="Liu X."/>
            <person name="Zhang Y."/>
            <person name="Hong G."/>
            <person name="Han B."/>
            <person name="Choisne N."/>
            <person name="Demange N."/>
            <person name="Orjeda G."/>
            <person name="Samain S."/>
            <person name="Cattolico L."/>
            <person name="Pelletier E."/>
            <person name="Couloux A."/>
            <person name="Segurens B."/>
            <person name="Wincker P."/>
            <person name="D'Hont A."/>
            <person name="Scarpelli C."/>
            <person name="Weissenbach J."/>
            <person name="Salanoubat M."/>
            <person name="Quetier F."/>
            <person name="Yu Y."/>
            <person name="Kim H.R."/>
            <person name="Rambo T."/>
            <person name="Currie J."/>
            <person name="Collura K."/>
            <person name="Luo M."/>
            <person name="Yang T."/>
            <person name="Ammiraju J.S.S."/>
            <person name="Engler F."/>
            <person name="Soderlund C."/>
            <person name="Wing R.A."/>
            <person name="Palmer L.E."/>
            <person name="de la Bastide M."/>
            <person name="Spiegel L."/>
            <person name="Nascimento L."/>
            <person name="Zutavern T."/>
            <person name="O'Shaughnessy A."/>
            <person name="Dike S."/>
            <person name="Dedhia N."/>
            <person name="Preston R."/>
            <person name="Balija V."/>
            <person name="McCombie W.R."/>
            <person name="Chow T."/>
            <person name="Chen H."/>
            <person name="Chung M."/>
            <person name="Chen C."/>
            <person name="Shaw J."/>
            <person name="Wu H."/>
            <person name="Hsiao K."/>
            <person name="Chao Y."/>
            <person name="Chu M."/>
            <person name="Cheng C."/>
            <person name="Hour A."/>
            <person name="Lee P."/>
            <person name="Lin S."/>
            <person name="Lin Y."/>
            <person name="Liou J."/>
            <person name="Liu S."/>
            <person name="Hsing Y."/>
            <person name="Raghuvanshi S."/>
            <person name="Mohanty A."/>
            <person name="Bharti A.K."/>
            <person name="Gaur A."/>
            <person name="Gupta V."/>
            <person name="Kumar D."/>
            <person name="Ravi V."/>
            <person name="Vij S."/>
            <person name="Kapur A."/>
            <person name="Khurana P."/>
            <person name="Khurana P."/>
            <person name="Khurana J.P."/>
            <person name="Tyagi A.K."/>
            <person name="Gaikwad K."/>
            <person name="Singh A."/>
            <person name="Dalal V."/>
            <person name="Srivastava S."/>
            <person name="Dixit A."/>
            <person name="Pal A.K."/>
            <person name="Ghazi I.A."/>
            <person name="Yadav M."/>
            <person name="Pandit A."/>
            <person name="Bhargava A."/>
            <person name="Sureshbabu K."/>
            <person name="Batra K."/>
            <person name="Sharma T.R."/>
            <person name="Mohapatra T."/>
            <person name="Singh N.K."/>
            <person name="Messing J."/>
            <person name="Nelson A.B."/>
            <person name="Fuks G."/>
            <person name="Kavchok S."/>
            <person name="Keizer G."/>
            <person name="Linton E."/>
            <person name="Llaca V."/>
            <person name="Song R."/>
            <person name="Tanyolac B."/>
            <person name="Young S."/>
            <person name="Ho-Il K."/>
            <person name="Hahn J.H."/>
            <person name="Sangsakoo G."/>
            <person name="Vanavichit A."/>
            <person name="de Mattos Luiz.A.T."/>
            <person name="Zimmer P.D."/>
            <person name="Malone G."/>
            <person name="Dellagostin O."/>
            <person name="de Oliveira A.C."/>
            <person name="Bevan M."/>
            <person name="Bancroft I."/>
            <person name="Minx P."/>
            <person name="Cordum H."/>
            <person name="Wilson R."/>
            <person name="Cheng Z."/>
            <person name="Jin W."/>
            <person name="Jiang J."/>
            <person name="Leong S.A."/>
            <person name="Iwama H."/>
            <person name="Gojobori T."/>
            <person name="Itoh T."/>
            <person name="Niimura Y."/>
            <person name="Fujii Y."/>
            <person name="Habara T."/>
            <person name="Sakai H."/>
            <person name="Sato Y."/>
            <person name="Wilson G."/>
            <person name="Kumar K."/>
            <person name="McCouch S."/>
            <person name="Juretic N."/>
            <person name="Hoen D."/>
            <person name="Wright S."/>
            <person name="Bruskiewich R."/>
            <person name="Bureau T."/>
            <person name="Miyao A."/>
            <person name="Hirochika H."/>
            <person name="Nishikawa T."/>
            <person name="Kadowaki K."/>
            <person name="Sugiura M."/>
            <person name="Burr B."/>
            <person name="Sasaki T."/>
        </authorList>
    </citation>
    <scope>NUCLEOTIDE SEQUENCE [LARGE SCALE GENOMIC DNA]</scope>
    <source>
        <strain evidence="2">cv. Nipponbare</strain>
    </source>
</reference>
<accession>A0A0P0WN82</accession>
<name>A0A0P0WN82_ORYSJ</name>
<protein>
    <submittedName>
        <fullName evidence="1">Os05g0449750 protein</fullName>
    </submittedName>
</protein>
<dbReference type="Gramene" id="Os05t0449750-00">
    <property type="protein sequence ID" value="Os05t0449750-00"/>
    <property type="gene ID" value="Os05g0449750"/>
</dbReference>